<dbReference type="InterPro" id="IPR036392">
    <property type="entry name" value="PLAT/LH2_dom_sf"/>
</dbReference>
<evidence type="ECO:0000313" key="3">
    <source>
        <dbReference type="EMBL" id="KAK2094396.1"/>
    </source>
</evidence>
<reference evidence="3 4" key="1">
    <citation type="submission" date="2023-05" db="EMBL/GenBank/DDBJ databases">
        <title>B98-5 Cell Line De Novo Hybrid Assembly: An Optical Mapping Approach.</title>
        <authorList>
            <person name="Kananen K."/>
            <person name="Auerbach J.A."/>
            <person name="Kautto E."/>
            <person name="Blachly J.S."/>
        </authorList>
    </citation>
    <scope>NUCLEOTIDE SEQUENCE [LARGE SCALE GENOMIC DNA]</scope>
    <source>
        <strain evidence="3">B95-8</strain>
        <tissue evidence="3">Cell line</tissue>
    </source>
</reference>
<name>A0ABQ9UBN8_SAGOE</name>
<dbReference type="InterPro" id="IPR001024">
    <property type="entry name" value="PLAT/LH2_dom"/>
</dbReference>
<keyword evidence="4" id="KW-1185">Reference proteome</keyword>
<comment type="caution">
    <text evidence="1">Lacks conserved residue(s) required for the propagation of feature annotation.</text>
</comment>
<dbReference type="Pfam" id="PF01477">
    <property type="entry name" value="PLAT"/>
    <property type="match status" value="1"/>
</dbReference>
<sequence length="61" mass="7384">IEHDNTGLNASWYLDHVIVTDMKRPHLRYYFNCNNWLSKVEGDRQWCRDLLASFNPMDMPR</sequence>
<protein>
    <submittedName>
        <fullName evidence="3">Lipoxygenase y domain-containing protein 1</fullName>
    </submittedName>
</protein>
<organism evidence="3 4">
    <name type="scientific">Saguinus oedipus</name>
    <name type="common">Cotton-top tamarin</name>
    <name type="synonym">Oedipomidas oedipus</name>
    <dbReference type="NCBI Taxonomy" id="9490"/>
    <lineage>
        <taxon>Eukaryota</taxon>
        <taxon>Metazoa</taxon>
        <taxon>Chordata</taxon>
        <taxon>Craniata</taxon>
        <taxon>Vertebrata</taxon>
        <taxon>Euteleostomi</taxon>
        <taxon>Mammalia</taxon>
        <taxon>Eutheria</taxon>
        <taxon>Euarchontoglires</taxon>
        <taxon>Primates</taxon>
        <taxon>Haplorrhini</taxon>
        <taxon>Platyrrhini</taxon>
        <taxon>Cebidae</taxon>
        <taxon>Callitrichinae</taxon>
        <taxon>Saguinus</taxon>
    </lineage>
</organism>
<evidence type="ECO:0000256" key="1">
    <source>
        <dbReference type="PROSITE-ProRule" id="PRU00152"/>
    </source>
</evidence>
<proteinExistence type="predicted"/>
<dbReference type="PANTHER" id="PTHR10877">
    <property type="entry name" value="POLYCYSTIN FAMILY MEMBER"/>
    <property type="match status" value="1"/>
</dbReference>
<dbReference type="PROSITE" id="PS50095">
    <property type="entry name" value="PLAT"/>
    <property type="match status" value="1"/>
</dbReference>
<dbReference type="EMBL" id="JASSZA010000014">
    <property type="protein sequence ID" value="KAK2094396.1"/>
    <property type="molecule type" value="Genomic_DNA"/>
</dbReference>
<dbReference type="SUPFAM" id="SSF49723">
    <property type="entry name" value="Lipase/lipooxygenase domain (PLAT/LH2 domain)"/>
    <property type="match status" value="1"/>
</dbReference>
<dbReference type="Proteomes" id="UP001266305">
    <property type="component" value="Unassembled WGS sequence"/>
</dbReference>
<dbReference type="InterPro" id="IPR051223">
    <property type="entry name" value="Polycystin"/>
</dbReference>
<evidence type="ECO:0000313" key="4">
    <source>
        <dbReference type="Proteomes" id="UP001266305"/>
    </source>
</evidence>
<feature type="non-terminal residue" evidence="3">
    <location>
        <position position="1"/>
    </location>
</feature>
<evidence type="ECO:0000259" key="2">
    <source>
        <dbReference type="PROSITE" id="PS50095"/>
    </source>
</evidence>
<gene>
    <name evidence="3" type="primary">LOXHD1_1</name>
    <name evidence="3" type="ORF">P7K49_028134</name>
</gene>
<dbReference type="PANTHER" id="PTHR10877:SF194">
    <property type="entry name" value="LOCATION OF VULVA DEFECTIVE 1"/>
    <property type="match status" value="1"/>
</dbReference>
<comment type="caution">
    <text evidence="3">The sequence shown here is derived from an EMBL/GenBank/DDBJ whole genome shotgun (WGS) entry which is preliminary data.</text>
</comment>
<accession>A0ABQ9UBN8</accession>
<dbReference type="Gene3D" id="2.60.60.20">
    <property type="entry name" value="PLAT/LH2 domain"/>
    <property type="match status" value="1"/>
</dbReference>
<feature type="non-terminal residue" evidence="3">
    <location>
        <position position="61"/>
    </location>
</feature>
<feature type="domain" description="PLAT" evidence="2">
    <location>
        <begin position="1"/>
        <end position="51"/>
    </location>
</feature>